<comment type="caution">
    <text evidence="1">The sequence shown here is derived from an EMBL/GenBank/DDBJ whole genome shotgun (WGS) entry which is preliminary data.</text>
</comment>
<accession>A0A0L6UJK9</accession>
<feature type="non-terminal residue" evidence="1">
    <location>
        <position position="80"/>
    </location>
</feature>
<reference evidence="1 2" key="1">
    <citation type="submission" date="2015-08" db="EMBL/GenBank/DDBJ databases">
        <title>Next Generation Sequencing and Analysis of the Genome of Puccinia sorghi L Schw, the Causal Agent of Maize Common Rust.</title>
        <authorList>
            <person name="Rochi L."/>
            <person name="Burguener G."/>
            <person name="Darino M."/>
            <person name="Turjanski A."/>
            <person name="Kreff E."/>
            <person name="Dieguez M.J."/>
            <person name="Sacco F."/>
        </authorList>
    </citation>
    <scope>NUCLEOTIDE SEQUENCE [LARGE SCALE GENOMIC DNA]</scope>
    <source>
        <strain evidence="1 2">RO10H11247</strain>
    </source>
</reference>
<sequence>MFLSKQHTIISSPFGVVSGVTTIPLSQNHPIDYDCKKRSGVINFSKFTSYLASYPGSCHNSYVFSNMQIAQQPEKFFDQN</sequence>
<evidence type="ECO:0000313" key="2">
    <source>
        <dbReference type="Proteomes" id="UP000037035"/>
    </source>
</evidence>
<keyword evidence="2" id="KW-1185">Reference proteome</keyword>
<dbReference type="VEuPathDB" id="FungiDB:VP01_5663g2"/>
<dbReference type="Proteomes" id="UP000037035">
    <property type="component" value="Unassembled WGS sequence"/>
</dbReference>
<dbReference type="OrthoDB" id="2430314at2759"/>
<organism evidence="1 2">
    <name type="scientific">Puccinia sorghi</name>
    <dbReference type="NCBI Taxonomy" id="27349"/>
    <lineage>
        <taxon>Eukaryota</taxon>
        <taxon>Fungi</taxon>
        <taxon>Dikarya</taxon>
        <taxon>Basidiomycota</taxon>
        <taxon>Pucciniomycotina</taxon>
        <taxon>Pucciniomycetes</taxon>
        <taxon>Pucciniales</taxon>
        <taxon>Pucciniaceae</taxon>
        <taxon>Puccinia</taxon>
    </lineage>
</organism>
<proteinExistence type="predicted"/>
<dbReference type="EMBL" id="LAVV01010900">
    <property type="protein sequence ID" value="KNZ48452.1"/>
    <property type="molecule type" value="Genomic_DNA"/>
</dbReference>
<name>A0A0L6UJK9_9BASI</name>
<evidence type="ECO:0000313" key="1">
    <source>
        <dbReference type="EMBL" id="KNZ48452.1"/>
    </source>
</evidence>
<dbReference type="AlphaFoldDB" id="A0A0L6UJK9"/>
<gene>
    <name evidence="1" type="ORF">VP01_5663g2</name>
</gene>
<protein>
    <submittedName>
        <fullName evidence="1">Uncharacterized protein</fullName>
    </submittedName>
</protein>